<name>A0A2W7CPJ2_9HYPH</name>
<gene>
    <name evidence="2" type="ORF">B5V02_11510</name>
</gene>
<evidence type="ECO:0000256" key="1">
    <source>
        <dbReference type="SAM" id="SignalP"/>
    </source>
</evidence>
<protein>
    <recommendedName>
        <fullName evidence="4">Outer membrane protein beta-barrel domain-containing protein</fullName>
    </recommendedName>
</protein>
<evidence type="ECO:0000313" key="3">
    <source>
        <dbReference type="Proteomes" id="UP000248616"/>
    </source>
</evidence>
<dbReference type="EMBL" id="MZXV01000027">
    <property type="protein sequence ID" value="PZV38473.1"/>
    <property type="molecule type" value="Genomic_DNA"/>
</dbReference>
<evidence type="ECO:0008006" key="4">
    <source>
        <dbReference type="Google" id="ProtNLM"/>
    </source>
</evidence>
<evidence type="ECO:0000313" key="2">
    <source>
        <dbReference type="EMBL" id="PZV38473.1"/>
    </source>
</evidence>
<accession>A0A2W7CPJ2</accession>
<keyword evidence="3" id="KW-1185">Reference proteome</keyword>
<proteinExistence type="predicted"/>
<comment type="caution">
    <text evidence="2">The sequence shown here is derived from an EMBL/GenBank/DDBJ whole genome shotgun (WGS) entry which is preliminary data.</text>
</comment>
<reference evidence="3" key="1">
    <citation type="submission" date="2017-03" db="EMBL/GenBank/DDBJ databases">
        <authorList>
            <person name="Safronova V.I."/>
            <person name="Sazanova A.L."/>
            <person name="Chirak E.R."/>
        </authorList>
    </citation>
    <scope>NUCLEOTIDE SEQUENCE [LARGE SCALE GENOMIC DNA]</scope>
    <source>
        <strain evidence="3">Ach-343</strain>
    </source>
</reference>
<dbReference type="AlphaFoldDB" id="A0A2W7CPJ2"/>
<feature type="chain" id="PRO_5015997696" description="Outer membrane protein beta-barrel domain-containing protein" evidence="1">
    <location>
        <begin position="26"/>
        <end position="265"/>
    </location>
</feature>
<dbReference type="RefSeq" id="WP_425374390.1">
    <property type="nucleotide sequence ID" value="NZ_MZXV01000027.1"/>
</dbReference>
<sequence length="265" mass="28269">MTFFRTVAQGCAVLSFLWLTHPAGAADAVSPVTPELKPVVTEQGWTFSVAPYFWAAGMSGEVAQFGLPPVDVDASFSDILKNLDFAAMAVAEARYDRYSIFGDLMYVKLSGENGTPRGVLATSVDVSSETFSGLIGAGYSIIQSDTGRLDFVGAMRVWSVNTDLDFHGGILDGVSGSDGATWVDGLVGVRANYSLTPEIYLTGWGMVGAGGANVDWDVAAALGYRFNERFSAVAGYRALGVNYRNDGFVFDVVQQGPIMGLVMRF</sequence>
<dbReference type="Proteomes" id="UP000248616">
    <property type="component" value="Unassembled WGS sequence"/>
</dbReference>
<keyword evidence="1" id="KW-0732">Signal</keyword>
<organism evidence="2 3">
    <name type="scientific">Mesorhizobium kowhaii</name>
    <dbReference type="NCBI Taxonomy" id="1300272"/>
    <lineage>
        <taxon>Bacteria</taxon>
        <taxon>Pseudomonadati</taxon>
        <taxon>Pseudomonadota</taxon>
        <taxon>Alphaproteobacteria</taxon>
        <taxon>Hyphomicrobiales</taxon>
        <taxon>Phyllobacteriaceae</taxon>
        <taxon>Mesorhizobium</taxon>
    </lineage>
</organism>
<feature type="signal peptide" evidence="1">
    <location>
        <begin position="1"/>
        <end position="25"/>
    </location>
</feature>